<dbReference type="OrthoDB" id="1053771at2759"/>
<sequence>MPIPTESVGSLPRPSKLQAAYADYDAGKITYEALEKFQDEACKDSIERMEATGQWCVTDGENRASSFATYPITDTLNGTGLADTLAPGGQYFGRANSLFIVQFSMTGWSSFPRGQGLQTDDEDNRHHRQLPQLVKGPFRYKTYAADLYNKSKKFAKKPLKQAVIAPSMLYLLYPLEEEVEGYPKEEFVKDLVNECEKDIRMCFEAGAPRVSIDFTEGRLACKNDPRNPWTGKKMLQTFIDINNQVLDRFTPEERKNIGIHTCPGGDCDSVHSKDVDYNELLPSMFQMNAGYFLIQLSTEADKSRIYELCGKYSRADANGVPQVCFIGVINPLSPRVETPEEVRDALLEAAKYIPVERLGSTDDCGFSPFSIDIKPQHAGPDEARSIAFQKIAARIKGTELASIALGV</sequence>
<evidence type="ECO:0000313" key="2">
    <source>
        <dbReference type="Proteomes" id="UP000326924"/>
    </source>
</evidence>
<proteinExistence type="predicted"/>
<dbReference type="PANTHER" id="PTHR43844:SF2">
    <property type="entry name" value="SYNTHASE, VITAMIN-B12 INDEPENDENT, PUTATIVE (AFU_ORTHOLOGUE AFUA_3G12060)-RELATED"/>
    <property type="match status" value="1"/>
</dbReference>
<organism evidence="1 2">
    <name type="scientific">Sphaerosporella brunnea</name>
    <dbReference type="NCBI Taxonomy" id="1250544"/>
    <lineage>
        <taxon>Eukaryota</taxon>
        <taxon>Fungi</taxon>
        <taxon>Dikarya</taxon>
        <taxon>Ascomycota</taxon>
        <taxon>Pezizomycotina</taxon>
        <taxon>Pezizomycetes</taxon>
        <taxon>Pezizales</taxon>
        <taxon>Pyronemataceae</taxon>
        <taxon>Sphaerosporella</taxon>
    </lineage>
</organism>
<accession>A0A5J5FAQ6</accession>
<dbReference type="Proteomes" id="UP000326924">
    <property type="component" value="Unassembled WGS sequence"/>
</dbReference>
<reference evidence="1 2" key="1">
    <citation type="submission" date="2019-09" db="EMBL/GenBank/DDBJ databases">
        <title>Draft genome of the ectomycorrhizal ascomycete Sphaerosporella brunnea.</title>
        <authorList>
            <consortium name="DOE Joint Genome Institute"/>
            <person name="Benucci G.M."/>
            <person name="Marozzi G."/>
            <person name="Antonielli L."/>
            <person name="Sanchez S."/>
            <person name="Marco P."/>
            <person name="Wang X."/>
            <person name="Falini L.B."/>
            <person name="Barry K."/>
            <person name="Haridas S."/>
            <person name="Lipzen A."/>
            <person name="Labutti K."/>
            <person name="Grigoriev I.V."/>
            <person name="Murat C."/>
            <person name="Martin F."/>
            <person name="Albertini E."/>
            <person name="Donnini D."/>
            <person name="Bonito G."/>
        </authorList>
    </citation>
    <scope>NUCLEOTIDE SEQUENCE [LARGE SCALE GENOMIC DNA]</scope>
    <source>
        <strain evidence="1 2">Sb_GMNB300</strain>
    </source>
</reference>
<dbReference type="InterPro" id="IPR038071">
    <property type="entry name" value="UROD/MetE-like_sf"/>
</dbReference>
<gene>
    <name evidence="1" type="ORF">FN846DRAFT_886068</name>
</gene>
<dbReference type="SUPFAM" id="SSF51726">
    <property type="entry name" value="UROD/MetE-like"/>
    <property type="match status" value="1"/>
</dbReference>
<comment type="caution">
    <text evidence="1">The sequence shown here is derived from an EMBL/GenBank/DDBJ whole genome shotgun (WGS) entry which is preliminary data.</text>
</comment>
<dbReference type="PANTHER" id="PTHR43844">
    <property type="entry name" value="METHIONINE SYNTHASE"/>
    <property type="match status" value="1"/>
</dbReference>
<name>A0A5J5FAQ6_9PEZI</name>
<protein>
    <recommendedName>
        <fullName evidence="3">Cobalamin-independent methionine synthase MetE C-terminal/archaeal domain-containing protein</fullName>
    </recommendedName>
</protein>
<evidence type="ECO:0008006" key="3">
    <source>
        <dbReference type="Google" id="ProtNLM"/>
    </source>
</evidence>
<evidence type="ECO:0000313" key="1">
    <source>
        <dbReference type="EMBL" id="KAA8914267.1"/>
    </source>
</evidence>
<keyword evidence="2" id="KW-1185">Reference proteome</keyword>
<dbReference type="Gene3D" id="3.20.20.210">
    <property type="match status" value="1"/>
</dbReference>
<dbReference type="EMBL" id="VXIS01000007">
    <property type="protein sequence ID" value="KAA8914267.1"/>
    <property type="molecule type" value="Genomic_DNA"/>
</dbReference>
<dbReference type="InParanoid" id="A0A5J5FAQ6"/>
<dbReference type="AlphaFoldDB" id="A0A5J5FAQ6"/>